<dbReference type="AlphaFoldDB" id="A0A5B7JVP9"/>
<name>A0A5B7JVP9_PORTR</name>
<accession>A0A5B7JVP9</accession>
<keyword evidence="3" id="KW-1185">Reference proteome</keyword>
<organism evidence="2 3">
    <name type="scientific">Portunus trituberculatus</name>
    <name type="common">Swimming crab</name>
    <name type="synonym">Neptunus trituberculatus</name>
    <dbReference type="NCBI Taxonomy" id="210409"/>
    <lineage>
        <taxon>Eukaryota</taxon>
        <taxon>Metazoa</taxon>
        <taxon>Ecdysozoa</taxon>
        <taxon>Arthropoda</taxon>
        <taxon>Crustacea</taxon>
        <taxon>Multicrustacea</taxon>
        <taxon>Malacostraca</taxon>
        <taxon>Eumalacostraca</taxon>
        <taxon>Eucarida</taxon>
        <taxon>Decapoda</taxon>
        <taxon>Pleocyemata</taxon>
        <taxon>Brachyura</taxon>
        <taxon>Eubrachyura</taxon>
        <taxon>Portunoidea</taxon>
        <taxon>Portunidae</taxon>
        <taxon>Portuninae</taxon>
        <taxon>Portunus</taxon>
    </lineage>
</organism>
<evidence type="ECO:0000313" key="2">
    <source>
        <dbReference type="EMBL" id="MPC98513.1"/>
    </source>
</evidence>
<feature type="compositionally biased region" description="Polar residues" evidence="1">
    <location>
        <begin position="18"/>
        <end position="30"/>
    </location>
</feature>
<dbReference type="Proteomes" id="UP000324222">
    <property type="component" value="Unassembled WGS sequence"/>
</dbReference>
<evidence type="ECO:0000313" key="3">
    <source>
        <dbReference type="Proteomes" id="UP000324222"/>
    </source>
</evidence>
<gene>
    <name evidence="2" type="ORF">E2C01_093886</name>
</gene>
<feature type="region of interest" description="Disordered" evidence="1">
    <location>
        <begin position="1"/>
        <end position="41"/>
    </location>
</feature>
<dbReference type="EMBL" id="VSRR010114395">
    <property type="protein sequence ID" value="MPC98513.1"/>
    <property type="molecule type" value="Genomic_DNA"/>
</dbReference>
<evidence type="ECO:0000256" key="1">
    <source>
        <dbReference type="SAM" id="MobiDB-lite"/>
    </source>
</evidence>
<protein>
    <submittedName>
        <fullName evidence="2">Uncharacterized protein</fullName>
    </submittedName>
</protein>
<comment type="caution">
    <text evidence="2">The sequence shown here is derived from an EMBL/GenBank/DDBJ whole genome shotgun (WGS) entry which is preliminary data.</text>
</comment>
<proteinExistence type="predicted"/>
<reference evidence="2 3" key="1">
    <citation type="submission" date="2019-05" db="EMBL/GenBank/DDBJ databases">
        <title>Another draft genome of Portunus trituberculatus and its Hox gene families provides insights of decapod evolution.</title>
        <authorList>
            <person name="Jeong J.-H."/>
            <person name="Song I."/>
            <person name="Kim S."/>
            <person name="Choi T."/>
            <person name="Kim D."/>
            <person name="Ryu S."/>
            <person name="Kim W."/>
        </authorList>
    </citation>
    <scope>NUCLEOTIDE SEQUENCE [LARGE SCALE GENOMIC DNA]</scope>
    <source>
        <tissue evidence="2">Muscle</tissue>
    </source>
</reference>
<feature type="compositionally biased region" description="Basic and acidic residues" evidence="1">
    <location>
        <begin position="1"/>
        <end position="12"/>
    </location>
</feature>
<sequence length="101" mass="11195">MYPLWRRADNNRTRNGKGKSNGSRVNSSGDSVRRGGKLPSPQGCLAASVTLNYPQPPGVAQVTEDFAPREMLCSWLETETCCAKERDRRIVLSEIILSLKT</sequence>